<evidence type="ECO:0000313" key="1">
    <source>
        <dbReference type="EMBL" id="TFK69194.1"/>
    </source>
</evidence>
<proteinExistence type="predicted"/>
<organism evidence="1 2">
    <name type="scientific">Pluteus cervinus</name>
    <dbReference type="NCBI Taxonomy" id="181527"/>
    <lineage>
        <taxon>Eukaryota</taxon>
        <taxon>Fungi</taxon>
        <taxon>Dikarya</taxon>
        <taxon>Basidiomycota</taxon>
        <taxon>Agaricomycotina</taxon>
        <taxon>Agaricomycetes</taxon>
        <taxon>Agaricomycetidae</taxon>
        <taxon>Agaricales</taxon>
        <taxon>Pluteineae</taxon>
        <taxon>Pluteaceae</taxon>
        <taxon>Pluteus</taxon>
    </lineage>
</organism>
<gene>
    <name evidence="1" type="ORF">BDN72DRAFT_623899</name>
</gene>
<dbReference type="EMBL" id="ML208335">
    <property type="protein sequence ID" value="TFK69194.1"/>
    <property type="molecule type" value="Genomic_DNA"/>
</dbReference>
<protein>
    <submittedName>
        <fullName evidence="1">Uncharacterized protein</fullName>
    </submittedName>
</protein>
<accession>A0ACD3AV20</accession>
<reference evidence="1 2" key="1">
    <citation type="journal article" date="2019" name="Nat. Ecol. Evol.">
        <title>Megaphylogeny resolves global patterns of mushroom evolution.</title>
        <authorList>
            <person name="Varga T."/>
            <person name="Krizsan K."/>
            <person name="Foldi C."/>
            <person name="Dima B."/>
            <person name="Sanchez-Garcia M."/>
            <person name="Sanchez-Ramirez S."/>
            <person name="Szollosi G.J."/>
            <person name="Szarkandi J.G."/>
            <person name="Papp V."/>
            <person name="Albert L."/>
            <person name="Andreopoulos W."/>
            <person name="Angelini C."/>
            <person name="Antonin V."/>
            <person name="Barry K.W."/>
            <person name="Bougher N.L."/>
            <person name="Buchanan P."/>
            <person name="Buyck B."/>
            <person name="Bense V."/>
            <person name="Catcheside P."/>
            <person name="Chovatia M."/>
            <person name="Cooper J."/>
            <person name="Damon W."/>
            <person name="Desjardin D."/>
            <person name="Finy P."/>
            <person name="Geml J."/>
            <person name="Haridas S."/>
            <person name="Hughes K."/>
            <person name="Justo A."/>
            <person name="Karasinski D."/>
            <person name="Kautmanova I."/>
            <person name="Kiss B."/>
            <person name="Kocsube S."/>
            <person name="Kotiranta H."/>
            <person name="LaButti K.M."/>
            <person name="Lechner B.E."/>
            <person name="Liimatainen K."/>
            <person name="Lipzen A."/>
            <person name="Lukacs Z."/>
            <person name="Mihaltcheva S."/>
            <person name="Morgado L.N."/>
            <person name="Niskanen T."/>
            <person name="Noordeloos M.E."/>
            <person name="Ohm R.A."/>
            <person name="Ortiz-Santana B."/>
            <person name="Ovrebo C."/>
            <person name="Racz N."/>
            <person name="Riley R."/>
            <person name="Savchenko A."/>
            <person name="Shiryaev A."/>
            <person name="Soop K."/>
            <person name="Spirin V."/>
            <person name="Szebenyi C."/>
            <person name="Tomsovsky M."/>
            <person name="Tulloss R.E."/>
            <person name="Uehling J."/>
            <person name="Grigoriev I.V."/>
            <person name="Vagvolgyi C."/>
            <person name="Papp T."/>
            <person name="Martin F.M."/>
            <person name="Miettinen O."/>
            <person name="Hibbett D.S."/>
            <person name="Nagy L.G."/>
        </authorList>
    </citation>
    <scope>NUCLEOTIDE SEQUENCE [LARGE SCALE GENOMIC DNA]</scope>
    <source>
        <strain evidence="1 2">NL-1719</strain>
    </source>
</reference>
<name>A0ACD3AV20_9AGAR</name>
<sequence length="320" mass="35900">MARSTRMNFPDLASMRLIRDILQPHASIQHHPSISGLLPLYGIGEGLEGTTKASTCVKKKAHAGAISYALELNRHDIALESVDQDQCSSMAWHDATRHILLRVHLWSSFPQVTHACNTHRQLEAVREPKQLLLVRSWLADRDIPNTMKPTWVVVIGSAARDRIFRNYTGLASHLNGLAQSAPVWNRLRESHIGHGREHFEYIYTMTNPAIPEPHSSFLKPLKIYSDPNGVSMESRHQEFREAPRPPLLSSRFLPPGFLATKTSPFGGIWGISSKSSGWVCQGPCRRASRMQFQPFSSTLDLIVAKSPAQTQLKFDRSETA</sequence>
<keyword evidence="2" id="KW-1185">Reference proteome</keyword>
<dbReference type="Proteomes" id="UP000308600">
    <property type="component" value="Unassembled WGS sequence"/>
</dbReference>
<evidence type="ECO:0000313" key="2">
    <source>
        <dbReference type="Proteomes" id="UP000308600"/>
    </source>
</evidence>